<dbReference type="InterPro" id="IPR036953">
    <property type="entry name" value="GreA/GreB_C_sf"/>
</dbReference>
<keyword evidence="2" id="KW-0648">Protein biosynthesis</keyword>
<name>A0A5B8UD35_9BACT</name>
<dbReference type="PANTHER" id="PTHR30437:SF5">
    <property type="entry name" value="REGULATOR OF NUCLEOSIDE DIPHOSPHATE KINASE"/>
    <property type="match status" value="1"/>
</dbReference>
<dbReference type="GO" id="GO:0003677">
    <property type="term" value="F:DNA binding"/>
    <property type="evidence" value="ECO:0007669"/>
    <property type="project" value="InterPro"/>
</dbReference>
<dbReference type="KEGG" id="fgg:FSB75_00695"/>
<keyword evidence="3" id="KW-1185">Reference proteome</keyword>
<dbReference type="InterPro" id="IPR001437">
    <property type="entry name" value="Tscrpt_elong_fac_GreA/B_C"/>
</dbReference>
<evidence type="ECO:0000313" key="3">
    <source>
        <dbReference type="Proteomes" id="UP000321204"/>
    </source>
</evidence>
<dbReference type="GO" id="GO:0006354">
    <property type="term" value="P:DNA-templated transcription elongation"/>
    <property type="evidence" value="ECO:0007669"/>
    <property type="project" value="TreeGrafter"/>
</dbReference>
<dbReference type="EMBL" id="CP042433">
    <property type="protein sequence ID" value="QEC54474.1"/>
    <property type="molecule type" value="Genomic_DNA"/>
</dbReference>
<dbReference type="InterPro" id="IPR023459">
    <property type="entry name" value="Tscrpt_elong_fac_GreA/B_fam"/>
</dbReference>
<dbReference type="GO" id="GO:0070063">
    <property type="term" value="F:RNA polymerase binding"/>
    <property type="evidence" value="ECO:0007669"/>
    <property type="project" value="InterPro"/>
</dbReference>
<accession>A0A5B8UD35</accession>
<dbReference type="AlphaFoldDB" id="A0A5B8UD35"/>
<evidence type="ECO:0000259" key="1">
    <source>
        <dbReference type="Pfam" id="PF01272"/>
    </source>
</evidence>
<sequence length="169" mass="19124">MEKDLRRKDKFIAHSLGKISLTKTTQTNFIHPKPGNMQKKKEQLVVTKNDYETIMGKLKNGLAKTLFNRRDAEELEAELKKAKLVGEDELPGDVVRLNSQVTVKDEKANKVMQLTVVTPERADIKKRMISIFSPIGTALIGYRKGRRVSWQVPAGRKTFTILEVGNAFS</sequence>
<dbReference type="GO" id="GO:0032784">
    <property type="term" value="P:regulation of DNA-templated transcription elongation"/>
    <property type="evidence" value="ECO:0007669"/>
    <property type="project" value="InterPro"/>
</dbReference>
<dbReference type="SUPFAM" id="SSF54534">
    <property type="entry name" value="FKBP-like"/>
    <property type="match status" value="1"/>
</dbReference>
<evidence type="ECO:0000313" key="2">
    <source>
        <dbReference type="EMBL" id="QEC54474.1"/>
    </source>
</evidence>
<organism evidence="2 3">
    <name type="scientific">Flavisolibacter ginsenosidimutans</name>
    <dbReference type="NCBI Taxonomy" id="661481"/>
    <lineage>
        <taxon>Bacteria</taxon>
        <taxon>Pseudomonadati</taxon>
        <taxon>Bacteroidota</taxon>
        <taxon>Chitinophagia</taxon>
        <taxon>Chitinophagales</taxon>
        <taxon>Chitinophagaceae</taxon>
        <taxon>Flavisolibacter</taxon>
    </lineage>
</organism>
<gene>
    <name evidence="2" type="ORF">FSB75_00695</name>
</gene>
<dbReference type="OrthoDB" id="192847at2"/>
<dbReference type="GO" id="GO:0003746">
    <property type="term" value="F:translation elongation factor activity"/>
    <property type="evidence" value="ECO:0007669"/>
    <property type="project" value="UniProtKB-KW"/>
</dbReference>
<keyword evidence="2" id="KW-0251">Elongation factor</keyword>
<dbReference type="PANTHER" id="PTHR30437">
    <property type="entry name" value="TRANSCRIPTION ELONGATION FACTOR GREA"/>
    <property type="match status" value="1"/>
</dbReference>
<proteinExistence type="predicted"/>
<feature type="domain" description="Transcription elongation factor GreA/GreB C-terminal" evidence="1">
    <location>
        <begin position="91"/>
        <end position="164"/>
    </location>
</feature>
<dbReference type="Pfam" id="PF01272">
    <property type="entry name" value="GreA_GreB"/>
    <property type="match status" value="1"/>
</dbReference>
<reference evidence="2 3" key="1">
    <citation type="journal article" date="2015" name="Int. J. Syst. Evol. Microbiol.">
        <title>Flavisolibacter ginsenosidimutans sp. nov., with ginsenoside-converting activity isolated from soil used for cultivating ginseng.</title>
        <authorList>
            <person name="Zhao Y."/>
            <person name="Liu Q."/>
            <person name="Kang M.S."/>
            <person name="Jin F."/>
            <person name="Yu H."/>
            <person name="Im W.T."/>
        </authorList>
    </citation>
    <scope>NUCLEOTIDE SEQUENCE [LARGE SCALE GENOMIC DNA]</scope>
    <source>
        <strain evidence="2 3">Gsoil 636</strain>
    </source>
</reference>
<dbReference type="Proteomes" id="UP000321204">
    <property type="component" value="Chromosome"/>
</dbReference>
<dbReference type="Gene3D" id="3.10.50.30">
    <property type="entry name" value="Transcription elongation factor, GreA/GreB, C-terminal domain"/>
    <property type="match status" value="1"/>
</dbReference>
<protein>
    <submittedName>
        <fullName evidence="2">Transcription elongation factor GreA</fullName>
    </submittedName>
</protein>